<reference evidence="8" key="2">
    <citation type="submission" date="2023-06" db="EMBL/GenBank/DDBJ databases">
        <authorList>
            <person name="Ma L."/>
            <person name="Liu K.-W."/>
            <person name="Li Z."/>
            <person name="Hsiao Y.-Y."/>
            <person name="Qi Y."/>
            <person name="Fu T."/>
            <person name="Tang G."/>
            <person name="Zhang D."/>
            <person name="Sun W.-H."/>
            <person name="Liu D.-K."/>
            <person name="Li Y."/>
            <person name="Chen G.-Z."/>
            <person name="Liu X.-D."/>
            <person name="Liao X.-Y."/>
            <person name="Jiang Y.-T."/>
            <person name="Yu X."/>
            <person name="Hao Y."/>
            <person name="Huang J."/>
            <person name="Zhao X.-W."/>
            <person name="Ke S."/>
            <person name="Chen Y.-Y."/>
            <person name="Wu W.-L."/>
            <person name="Hsu J.-L."/>
            <person name="Lin Y.-F."/>
            <person name="Huang M.-D."/>
            <person name="Li C.-Y."/>
            <person name="Huang L."/>
            <person name="Wang Z.-W."/>
            <person name="Zhao X."/>
            <person name="Zhong W.-Y."/>
            <person name="Peng D.-H."/>
            <person name="Ahmad S."/>
            <person name="Lan S."/>
            <person name="Zhang J.-S."/>
            <person name="Tsai W.-C."/>
            <person name="Van De Peer Y."/>
            <person name="Liu Z.-J."/>
        </authorList>
    </citation>
    <scope>NUCLEOTIDE SEQUENCE</scope>
    <source>
        <strain evidence="8">CP</strain>
        <tissue evidence="8">Leaves</tissue>
    </source>
</reference>
<proteinExistence type="inferred from homology"/>
<dbReference type="GO" id="GO:0016887">
    <property type="term" value="F:ATP hydrolysis activity"/>
    <property type="evidence" value="ECO:0007669"/>
    <property type="project" value="InterPro"/>
</dbReference>
<dbReference type="Pfam" id="PF00183">
    <property type="entry name" value="HSP90"/>
    <property type="match status" value="1"/>
</dbReference>
<accession>A0AAV9EBQ9</accession>
<evidence type="ECO:0000313" key="9">
    <source>
        <dbReference type="Proteomes" id="UP001180020"/>
    </source>
</evidence>
<feature type="region of interest" description="Disordered" evidence="6">
    <location>
        <begin position="357"/>
        <end position="384"/>
    </location>
</feature>
<dbReference type="Gene3D" id="1.20.120.790">
    <property type="entry name" value="Heat shock protein 90, C-terminal domain"/>
    <property type="match status" value="1"/>
</dbReference>
<dbReference type="EMBL" id="JAUJYO010000008">
    <property type="protein sequence ID" value="KAK1310819.1"/>
    <property type="molecule type" value="Genomic_DNA"/>
</dbReference>
<evidence type="ECO:0000256" key="2">
    <source>
        <dbReference type="ARBA" id="ARBA00022741"/>
    </source>
</evidence>
<evidence type="ECO:0000256" key="5">
    <source>
        <dbReference type="ARBA" id="ARBA00023186"/>
    </source>
</evidence>
<dbReference type="Pfam" id="PF02518">
    <property type="entry name" value="HATPase_c"/>
    <property type="match status" value="1"/>
</dbReference>
<dbReference type="PANTHER" id="PTHR11528">
    <property type="entry name" value="HEAT SHOCK PROTEIN 90 FAMILY MEMBER"/>
    <property type="match status" value="1"/>
</dbReference>
<evidence type="ECO:0000313" key="8">
    <source>
        <dbReference type="EMBL" id="KAK1310819.1"/>
    </source>
</evidence>
<evidence type="ECO:0000256" key="4">
    <source>
        <dbReference type="ARBA" id="ARBA00023016"/>
    </source>
</evidence>
<dbReference type="PRINTS" id="PR00775">
    <property type="entry name" value="HEATSHOCK90"/>
</dbReference>
<dbReference type="GO" id="GO:0051082">
    <property type="term" value="F:unfolded protein binding"/>
    <property type="evidence" value="ECO:0007669"/>
    <property type="project" value="InterPro"/>
</dbReference>
<dbReference type="CDD" id="cd16927">
    <property type="entry name" value="HATPase_Hsp90-like"/>
    <property type="match status" value="1"/>
</dbReference>
<comment type="similarity">
    <text evidence="1">Belongs to the heat shock protein 90 family.</text>
</comment>
<feature type="domain" description="Histidine kinase/HSP90-like ATPase" evidence="7">
    <location>
        <begin position="27"/>
        <end position="182"/>
    </location>
</feature>
<comment type="caution">
    <text evidence="8">The sequence shown here is derived from an EMBL/GenBank/DDBJ whole genome shotgun (WGS) entry which is preliminary data.</text>
</comment>
<dbReference type="Gene3D" id="3.30.565.10">
    <property type="entry name" value="Histidine kinase-like ATPase, C-terminal domain"/>
    <property type="match status" value="1"/>
</dbReference>
<dbReference type="Proteomes" id="UP001180020">
    <property type="component" value="Unassembled WGS sequence"/>
</dbReference>
<dbReference type="InterPro" id="IPR037196">
    <property type="entry name" value="HSP90_C"/>
</dbReference>
<evidence type="ECO:0000259" key="7">
    <source>
        <dbReference type="SMART" id="SM00387"/>
    </source>
</evidence>
<dbReference type="FunFam" id="1.20.120.790:FF:000001">
    <property type="entry name" value="Heat shock protein 90 alpha"/>
    <property type="match status" value="1"/>
</dbReference>
<dbReference type="GO" id="GO:0005524">
    <property type="term" value="F:ATP binding"/>
    <property type="evidence" value="ECO:0007669"/>
    <property type="project" value="UniProtKB-KW"/>
</dbReference>
<evidence type="ECO:0000256" key="6">
    <source>
        <dbReference type="SAM" id="MobiDB-lite"/>
    </source>
</evidence>
<evidence type="ECO:0000256" key="3">
    <source>
        <dbReference type="ARBA" id="ARBA00022840"/>
    </source>
</evidence>
<gene>
    <name evidence="8" type="primary">HSP90-2</name>
    <name evidence="8" type="ORF">QJS10_CPA08g01310</name>
</gene>
<protein>
    <submittedName>
        <fullName evidence="8">Heat shock protein 90-2</fullName>
    </submittedName>
</protein>
<dbReference type="SUPFAM" id="SSF55874">
    <property type="entry name" value="ATPase domain of HSP90 chaperone/DNA topoisomerase II/histidine kinase"/>
    <property type="match status" value="1"/>
</dbReference>
<dbReference type="InterPro" id="IPR001404">
    <property type="entry name" value="Hsp90_fam"/>
</dbReference>
<feature type="compositionally biased region" description="Acidic residues" evidence="6">
    <location>
        <begin position="357"/>
        <end position="375"/>
    </location>
</feature>
<dbReference type="InterPro" id="IPR003594">
    <property type="entry name" value="HATPase_dom"/>
</dbReference>
<name>A0AAV9EBQ9_ACOCL</name>
<organism evidence="8 9">
    <name type="scientific">Acorus calamus</name>
    <name type="common">Sweet flag</name>
    <dbReference type="NCBI Taxonomy" id="4465"/>
    <lineage>
        <taxon>Eukaryota</taxon>
        <taxon>Viridiplantae</taxon>
        <taxon>Streptophyta</taxon>
        <taxon>Embryophyta</taxon>
        <taxon>Tracheophyta</taxon>
        <taxon>Spermatophyta</taxon>
        <taxon>Magnoliopsida</taxon>
        <taxon>Liliopsida</taxon>
        <taxon>Acoraceae</taxon>
        <taxon>Acorus</taxon>
    </lineage>
</organism>
<dbReference type="AlphaFoldDB" id="A0AAV9EBQ9"/>
<reference evidence="8" key="1">
    <citation type="journal article" date="2023" name="Nat. Commun.">
        <title>Diploid and tetraploid genomes of Acorus and the evolution of monocots.</title>
        <authorList>
            <person name="Ma L."/>
            <person name="Liu K.W."/>
            <person name="Li Z."/>
            <person name="Hsiao Y.Y."/>
            <person name="Qi Y."/>
            <person name="Fu T."/>
            <person name="Tang G.D."/>
            <person name="Zhang D."/>
            <person name="Sun W.H."/>
            <person name="Liu D.K."/>
            <person name="Li Y."/>
            <person name="Chen G.Z."/>
            <person name="Liu X.D."/>
            <person name="Liao X.Y."/>
            <person name="Jiang Y.T."/>
            <person name="Yu X."/>
            <person name="Hao Y."/>
            <person name="Huang J."/>
            <person name="Zhao X.W."/>
            <person name="Ke S."/>
            <person name="Chen Y.Y."/>
            <person name="Wu W.L."/>
            <person name="Hsu J.L."/>
            <person name="Lin Y.F."/>
            <person name="Huang M.D."/>
            <person name="Li C.Y."/>
            <person name="Huang L."/>
            <person name="Wang Z.W."/>
            <person name="Zhao X."/>
            <person name="Zhong W.Y."/>
            <person name="Peng D.H."/>
            <person name="Ahmad S."/>
            <person name="Lan S."/>
            <person name="Zhang J.S."/>
            <person name="Tsai W.C."/>
            <person name="Van de Peer Y."/>
            <person name="Liu Z.J."/>
        </authorList>
    </citation>
    <scope>NUCLEOTIDE SEQUENCE</scope>
    <source>
        <strain evidence="8">CP</strain>
    </source>
</reference>
<sequence length="384" mass="42853">MAEAETFAFQAEINQLLSLIINTFYSNKEIFLRELISNASDALDKIRFESLTDKSKLDGQPELFIHIVPDKATNTLTIIDSGIGMTKSDLVNNLGTIARSGTKEFMEALAAGADVSMIGQFGVGFYSAYLVAERVVVTTRHNDDEQYVWESQAGGSFTVTRDTSGESLGRGTKITLFLKEDQLEYLEERRLKDLVKKHSEFISYPISLWTEKTIEKEEALKEKFEGLCKVIKDVLGDKVEKVVVSDRVVDSPCCLVTGEYGWTANMERIMKAQALRDSSMAGYMSSKKTMEINPENPIMEELRKRADADKNDKSVKDLVLLLFETSLLTSGFSLDDPNTFGNRIHRMLKLGLSIDDDDVPADADSDMPPLEDADAEGSKMEEVD</sequence>
<evidence type="ECO:0000256" key="1">
    <source>
        <dbReference type="ARBA" id="ARBA00008239"/>
    </source>
</evidence>
<dbReference type="InterPro" id="IPR020575">
    <property type="entry name" value="Hsp90_N"/>
</dbReference>
<dbReference type="GO" id="GO:0140662">
    <property type="term" value="F:ATP-dependent protein folding chaperone"/>
    <property type="evidence" value="ECO:0007669"/>
    <property type="project" value="InterPro"/>
</dbReference>
<dbReference type="SUPFAM" id="SSF110942">
    <property type="entry name" value="HSP90 C-terminal domain"/>
    <property type="match status" value="1"/>
</dbReference>
<keyword evidence="2" id="KW-0547">Nucleotide-binding</keyword>
<dbReference type="InterPro" id="IPR036890">
    <property type="entry name" value="HATPase_C_sf"/>
</dbReference>
<keyword evidence="9" id="KW-1185">Reference proteome</keyword>
<dbReference type="PROSITE" id="PS00298">
    <property type="entry name" value="HSP90"/>
    <property type="match status" value="1"/>
</dbReference>
<dbReference type="SMART" id="SM00387">
    <property type="entry name" value="HATPase_c"/>
    <property type="match status" value="1"/>
</dbReference>
<dbReference type="InterPro" id="IPR019805">
    <property type="entry name" value="Heat_shock_protein_90_CS"/>
</dbReference>
<dbReference type="FunFam" id="3.30.565.10:FF:000012">
    <property type="entry name" value="Heat shock cognate protein"/>
    <property type="match status" value="1"/>
</dbReference>
<keyword evidence="4 8" id="KW-0346">Stress response</keyword>
<keyword evidence="3" id="KW-0067">ATP-binding</keyword>
<keyword evidence="5" id="KW-0143">Chaperone</keyword>